<name>A0A443HJ08_BYSSP</name>
<keyword evidence="1" id="KW-1133">Transmembrane helix</keyword>
<dbReference type="EMBL" id="RCNU01000017">
    <property type="protein sequence ID" value="RWQ91759.1"/>
    <property type="molecule type" value="Genomic_DNA"/>
</dbReference>
<comment type="caution">
    <text evidence="2">The sequence shown here is derived from an EMBL/GenBank/DDBJ whole genome shotgun (WGS) entry which is preliminary data.</text>
</comment>
<proteinExistence type="predicted"/>
<protein>
    <submittedName>
        <fullName evidence="2">Uncharacterized protein</fullName>
    </submittedName>
</protein>
<reference evidence="2 3" key="1">
    <citation type="journal article" date="2018" name="Front. Microbiol.">
        <title>Genomic and genetic insights into a cosmopolitan fungus, Paecilomyces variotii (Eurotiales).</title>
        <authorList>
            <person name="Urquhart A.S."/>
            <person name="Mondo S.J."/>
            <person name="Makela M.R."/>
            <person name="Hane J.K."/>
            <person name="Wiebenga A."/>
            <person name="He G."/>
            <person name="Mihaltcheva S."/>
            <person name="Pangilinan J."/>
            <person name="Lipzen A."/>
            <person name="Barry K."/>
            <person name="de Vries R.P."/>
            <person name="Grigoriev I.V."/>
            <person name="Idnurm A."/>
        </authorList>
    </citation>
    <scope>NUCLEOTIDE SEQUENCE [LARGE SCALE GENOMIC DNA]</scope>
    <source>
        <strain evidence="2 3">CBS 101075</strain>
    </source>
</reference>
<evidence type="ECO:0000256" key="1">
    <source>
        <dbReference type="SAM" id="Phobius"/>
    </source>
</evidence>
<keyword evidence="1" id="KW-0472">Membrane</keyword>
<gene>
    <name evidence="2" type="ORF">C8Q69DRAFT_121595</name>
</gene>
<evidence type="ECO:0000313" key="2">
    <source>
        <dbReference type="EMBL" id="RWQ91759.1"/>
    </source>
</evidence>
<dbReference type="Proteomes" id="UP000283841">
    <property type="component" value="Unassembled WGS sequence"/>
</dbReference>
<feature type="transmembrane region" description="Helical" evidence="1">
    <location>
        <begin position="37"/>
        <end position="60"/>
    </location>
</feature>
<accession>A0A443HJ08</accession>
<feature type="transmembrane region" description="Helical" evidence="1">
    <location>
        <begin position="7"/>
        <end position="25"/>
    </location>
</feature>
<sequence>MEWKWNEILAFFFFLFRTFIRNFYLTPLSSRPHIIPFFYSTSTPVCVYVYILFYIPLFFLQEQEQACFLLFCVLFFFLYLILTCSLGAWPEPYLPNDSMVSFFSFFFFLYI</sequence>
<organism evidence="2 3">
    <name type="scientific">Byssochlamys spectabilis</name>
    <name type="common">Paecilomyces variotii</name>
    <dbReference type="NCBI Taxonomy" id="264951"/>
    <lineage>
        <taxon>Eukaryota</taxon>
        <taxon>Fungi</taxon>
        <taxon>Dikarya</taxon>
        <taxon>Ascomycota</taxon>
        <taxon>Pezizomycotina</taxon>
        <taxon>Eurotiomycetes</taxon>
        <taxon>Eurotiomycetidae</taxon>
        <taxon>Eurotiales</taxon>
        <taxon>Thermoascaceae</taxon>
        <taxon>Paecilomyces</taxon>
    </lineage>
</organism>
<dbReference type="RefSeq" id="XP_028481404.1">
    <property type="nucleotide sequence ID" value="XM_028625219.1"/>
</dbReference>
<dbReference type="AlphaFoldDB" id="A0A443HJ08"/>
<dbReference type="GeneID" id="39594496"/>
<feature type="transmembrane region" description="Helical" evidence="1">
    <location>
        <begin position="67"/>
        <end position="88"/>
    </location>
</feature>
<keyword evidence="3" id="KW-1185">Reference proteome</keyword>
<evidence type="ECO:0000313" key="3">
    <source>
        <dbReference type="Proteomes" id="UP000283841"/>
    </source>
</evidence>
<keyword evidence="1" id="KW-0812">Transmembrane</keyword>
<dbReference type="VEuPathDB" id="FungiDB:C8Q69DRAFT_121595"/>